<sequence length="187" mass="20430">MSIASVEQHIIDTAKARFGNRLKAVESLPADWDEDTFRRILRLAPGLFVVFGGGPRDTTVDDGLVINARWGLMAVTAHASGELAQRHGDSREIGAYEIIEICTQLFHQHVVPGEDQMLCTDVQNLFSGAVEKQGASLYGAEFELRMSIAPDETGGATLDDFKTFNDKFDLAPADGQAEAEDHVELPQ</sequence>
<protein>
    <submittedName>
        <fullName evidence="1">Phage protein Gp37</fullName>
    </submittedName>
</protein>
<gene>
    <name evidence="1" type="ORF">ACFONC_11655</name>
</gene>
<evidence type="ECO:0000313" key="2">
    <source>
        <dbReference type="Proteomes" id="UP001595705"/>
    </source>
</evidence>
<name>A0ABV7XKX7_9GAMM</name>
<dbReference type="RefSeq" id="WP_386744224.1">
    <property type="nucleotide sequence ID" value="NZ_JBHRYA010000007.1"/>
</dbReference>
<dbReference type="InterPro" id="IPR014972">
    <property type="entry name" value="Phage_Mu_Gp37"/>
</dbReference>
<keyword evidence="2" id="KW-1185">Reference proteome</keyword>
<accession>A0ABV7XKX7</accession>
<reference evidence="2" key="1">
    <citation type="journal article" date="2019" name="Int. J. Syst. Evol. Microbiol.">
        <title>The Global Catalogue of Microorganisms (GCM) 10K type strain sequencing project: providing services to taxonomists for standard genome sequencing and annotation.</title>
        <authorList>
            <consortium name="The Broad Institute Genomics Platform"/>
            <consortium name="The Broad Institute Genome Sequencing Center for Infectious Disease"/>
            <person name="Wu L."/>
            <person name="Ma J."/>
        </authorList>
    </citation>
    <scope>NUCLEOTIDE SEQUENCE [LARGE SCALE GENOMIC DNA]</scope>
    <source>
        <strain evidence="2">KCTC 42441</strain>
    </source>
</reference>
<organism evidence="1 2">
    <name type="scientific">Luteimonas soli</name>
    <dbReference type="NCBI Taxonomy" id="1648966"/>
    <lineage>
        <taxon>Bacteria</taxon>
        <taxon>Pseudomonadati</taxon>
        <taxon>Pseudomonadota</taxon>
        <taxon>Gammaproteobacteria</taxon>
        <taxon>Lysobacterales</taxon>
        <taxon>Lysobacteraceae</taxon>
        <taxon>Luteimonas</taxon>
    </lineage>
</organism>
<dbReference type="Proteomes" id="UP001595705">
    <property type="component" value="Unassembled WGS sequence"/>
</dbReference>
<dbReference type="EMBL" id="JBHRYA010000007">
    <property type="protein sequence ID" value="MFC3716806.1"/>
    <property type="molecule type" value="Genomic_DNA"/>
</dbReference>
<dbReference type="Pfam" id="PF08873">
    <property type="entry name" value="Phage_Mu_Gp37"/>
    <property type="match status" value="1"/>
</dbReference>
<evidence type="ECO:0000313" key="1">
    <source>
        <dbReference type="EMBL" id="MFC3716806.1"/>
    </source>
</evidence>
<proteinExistence type="predicted"/>
<comment type="caution">
    <text evidence="1">The sequence shown here is derived from an EMBL/GenBank/DDBJ whole genome shotgun (WGS) entry which is preliminary data.</text>
</comment>